<feature type="compositionally biased region" description="Basic and acidic residues" evidence="1">
    <location>
        <begin position="149"/>
        <end position="160"/>
    </location>
</feature>
<name>A0AAD2G9X9_9STRA</name>
<gene>
    <name evidence="2" type="ORF">CYCCA115_LOCUS22143</name>
</gene>
<organism evidence="2 3">
    <name type="scientific">Cylindrotheca closterium</name>
    <dbReference type="NCBI Taxonomy" id="2856"/>
    <lineage>
        <taxon>Eukaryota</taxon>
        <taxon>Sar</taxon>
        <taxon>Stramenopiles</taxon>
        <taxon>Ochrophyta</taxon>
        <taxon>Bacillariophyta</taxon>
        <taxon>Bacillariophyceae</taxon>
        <taxon>Bacillariophycidae</taxon>
        <taxon>Bacillariales</taxon>
        <taxon>Bacillariaceae</taxon>
        <taxon>Cylindrotheca</taxon>
    </lineage>
</organism>
<evidence type="ECO:0000313" key="3">
    <source>
        <dbReference type="Proteomes" id="UP001295423"/>
    </source>
</evidence>
<proteinExistence type="predicted"/>
<keyword evidence="3" id="KW-1185">Reference proteome</keyword>
<accession>A0AAD2G9X9</accession>
<evidence type="ECO:0000256" key="1">
    <source>
        <dbReference type="SAM" id="MobiDB-lite"/>
    </source>
</evidence>
<protein>
    <submittedName>
        <fullName evidence="2">Uncharacterized protein</fullName>
    </submittedName>
</protein>
<dbReference type="EMBL" id="CAKOGP040002302">
    <property type="protein sequence ID" value="CAJ1966559.1"/>
    <property type="molecule type" value="Genomic_DNA"/>
</dbReference>
<evidence type="ECO:0000313" key="2">
    <source>
        <dbReference type="EMBL" id="CAJ1966559.1"/>
    </source>
</evidence>
<reference evidence="2" key="1">
    <citation type="submission" date="2023-08" db="EMBL/GenBank/DDBJ databases">
        <authorList>
            <person name="Audoor S."/>
            <person name="Bilcke G."/>
        </authorList>
    </citation>
    <scope>NUCLEOTIDE SEQUENCE</scope>
</reference>
<feature type="region of interest" description="Disordered" evidence="1">
    <location>
        <begin position="126"/>
        <end position="168"/>
    </location>
</feature>
<dbReference type="AlphaFoldDB" id="A0AAD2G9X9"/>
<comment type="caution">
    <text evidence="2">The sequence shown here is derived from an EMBL/GenBank/DDBJ whole genome shotgun (WGS) entry which is preliminary data.</text>
</comment>
<sequence length="168" mass="18981">MGFEEGTNRRADDWNIDDLSQPWVSDLEEDDLASVAFASERSLDGFIPPDSLISKSPEQEKIMPVVAVSPYLESLMKRYPEHIPASLPRMRRKRRPLCLFVNFMGTRKNKTKPVSQPSGAKRGIATTMVPAHPPRDKTYTVPATPTKRQKVDSHQKESMDTTRSIIVT</sequence>
<dbReference type="Proteomes" id="UP001295423">
    <property type="component" value="Unassembled WGS sequence"/>
</dbReference>